<sequence length="121" mass="13551">MFNLFNSSLVSFPILIGSVADIQQKSTEIVVNQVHYSVLHKHVVESELLPFCLENRTTIQAYTPLERGEVARHPVIMQISRRVNKTPVQVALNYLISKPNVIAIPKTESLEQVIEIIGAMG</sequence>
<protein>
    <submittedName>
        <fullName evidence="2">Aldo/keto reductase</fullName>
    </submittedName>
</protein>
<dbReference type="GO" id="GO:0016491">
    <property type="term" value="F:oxidoreductase activity"/>
    <property type="evidence" value="ECO:0007669"/>
    <property type="project" value="InterPro"/>
</dbReference>
<dbReference type="PANTHER" id="PTHR43638">
    <property type="entry name" value="OXIDOREDUCTASE, ALDO/KETO REDUCTASE FAMILY PROTEIN"/>
    <property type="match status" value="1"/>
</dbReference>
<dbReference type="Pfam" id="PF00248">
    <property type="entry name" value="Aldo_ket_red"/>
    <property type="match status" value="1"/>
</dbReference>
<dbReference type="InterPro" id="IPR023210">
    <property type="entry name" value="NADP_OxRdtase_dom"/>
</dbReference>
<dbReference type="InterPro" id="IPR020471">
    <property type="entry name" value="AKR"/>
</dbReference>
<gene>
    <name evidence="2" type="ORF">ENO04_02950</name>
</gene>
<dbReference type="InterPro" id="IPR036812">
    <property type="entry name" value="NAD(P)_OxRdtase_dom_sf"/>
</dbReference>
<dbReference type="EMBL" id="DSDY01000096">
    <property type="protein sequence ID" value="HDS10566.1"/>
    <property type="molecule type" value="Genomic_DNA"/>
</dbReference>
<feature type="domain" description="NADP-dependent oxidoreductase" evidence="1">
    <location>
        <begin position="18"/>
        <end position="120"/>
    </location>
</feature>
<dbReference type="PRINTS" id="PR00069">
    <property type="entry name" value="ALDKETRDTASE"/>
</dbReference>
<evidence type="ECO:0000259" key="1">
    <source>
        <dbReference type="Pfam" id="PF00248"/>
    </source>
</evidence>
<dbReference type="Gene3D" id="3.20.20.100">
    <property type="entry name" value="NADP-dependent oxidoreductase domain"/>
    <property type="match status" value="1"/>
</dbReference>
<dbReference type="AlphaFoldDB" id="A0A7C1HWL2"/>
<organism evidence="2">
    <name type="scientific">Fervidicoccus fontis</name>
    <dbReference type="NCBI Taxonomy" id="683846"/>
    <lineage>
        <taxon>Archaea</taxon>
        <taxon>Thermoproteota</taxon>
        <taxon>Thermoprotei</taxon>
        <taxon>Fervidicoccales</taxon>
        <taxon>Fervidicoccaceae</taxon>
        <taxon>Fervidicoccus</taxon>
    </lineage>
</organism>
<accession>A0A7C1HWL2</accession>
<evidence type="ECO:0000313" key="2">
    <source>
        <dbReference type="EMBL" id="HDS10566.1"/>
    </source>
</evidence>
<comment type="caution">
    <text evidence="2">The sequence shown here is derived from an EMBL/GenBank/DDBJ whole genome shotgun (WGS) entry which is preliminary data.</text>
</comment>
<dbReference type="SUPFAM" id="SSF51430">
    <property type="entry name" value="NAD(P)-linked oxidoreductase"/>
    <property type="match status" value="1"/>
</dbReference>
<name>A0A7C1HWL2_9CREN</name>
<dbReference type="PANTHER" id="PTHR43638:SF3">
    <property type="entry name" value="ALDEHYDE REDUCTASE"/>
    <property type="match status" value="1"/>
</dbReference>
<reference evidence="2" key="1">
    <citation type="journal article" date="2020" name="mSystems">
        <title>Genome- and Community-Level Interaction Insights into Carbon Utilization and Element Cycling Functions of Hydrothermarchaeota in Hydrothermal Sediment.</title>
        <authorList>
            <person name="Zhou Z."/>
            <person name="Liu Y."/>
            <person name="Xu W."/>
            <person name="Pan J."/>
            <person name="Luo Z.H."/>
            <person name="Li M."/>
        </authorList>
    </citation>
    <scope>NUCLEOTIDE SEQUENCE [LARGE SCALE GENOMIC DNA]</scope>
    <source>
        <strain evidence="2">SpSt-123</strain>
    </source>
</reference>
<proteinExistence type="predicted"/>